<protein>
    <submittedName>
        <fullName evidence="1">Mediator of RNA polymerase II transcription subunit 30</fullName>
    </submittedName>
</protein>
<proteinExistence type="predicted"/>
<comment type="caution">
    <text evidence="1">The sequence shown here is derived from an EMBL/GenBank/DDBJ whole genome shotgun (WGS) entry which is preliminary data.</text>
</comment>
<gene>
    <name evidence="1" type="ORF">LOK49_LG04G02290</name>
</gene>
<sequence>MEEKSAISFAKNTQELAMKGQKHLEETIESAFQILSSMNDELCNPTLWSTTPSSSPINNGHHLSTSHASNGDASSDSAHHFEMGSAGALEEARLRFKSSVASLRYILAAIPNSHKLIY</sequence>
<keyword evidence="2" id="KW-1185">Reference proteome</keyword>
<accession>A0ACC0HUU6</accession>
<reference evidence="1 2" key="1">
    <citation type="journal article" date="2022" name="Plant J.">
        <title>Chromosome-level genome of Camellia lanceoleosa provides a valuable resource for understanding genome evolution and self-incompatibility.</title>
        <authorList>
            <person name="Gong W."/>
            <person name="Xiao S."/>
            <person name="Wang L."/>
            <person name="Liao Z."/>
            <person name="Chang Y."/>
            <person name="Mo W."/>
            <person name="Hu G."/>
            <person name="Li W."/>
            <person name="Zhao G."/>
            <person name="Zhu H."/>
            <person name="Hu X."/>
            <person name="Ji K."/>
            <person name="Xiang X."/>
            <person name="Song Q."/>
            <person name="Yuan D."/>
            <person name="Jin S."/>
            <person name="Zhang L."/>
        </authorList>
    </citation>
    <scope>NUCLEOTIDE SEQUENCE [LARGE SCALE GENOMIC DNA]</scope>
    <source>
        <strain evidence="1">SQ_2022a</strain>
    </source>
</reference>
<dbReference type="EMBL" id="CM045759">
    <property type="protein sequence ID" value="KAI8017238.1"/>
    <property type="molecule type" value="Genomic_DNA"/>
</dbReference>
<evidence type="ECO:0000313" key="1">
    <source>
        <dbReference type="EMBL" id="KAI8017238.1"/>
    </source>
</evidence>
<evidence type="ECO:0000313" key="2">
    <source>
        <dbReference type="Proteomes" id="UP001060215"/>
    </source>
</evidence>
<dbReference type="Proteomes" id="UP001060215">
    <property type="component" value="Chromosome 2"/>
</dbReference>
<name>A0ACC0HUU6_9ERIC</name>
<organism evidence="1 2">
    <name type="scientific">Camellia lanceoleosa</name>
    <dbReference type="NCBI Taxonomy" id="1840588"/>
    <lineage>
        <taxon>Eukaryota</taxon>
        <taxon>Viridiplantae</taxon>
        <taxon>Streptophyta</taxon>
        <taxon>Embryophyta</taxon>
        <taxon>Tracheophyta</taxon>
        <taxon>Spermatophyta</taxon>
        <taxon>Magnoliopsida</taxon>
        <taxon>eudicotyledons</taxon>
        <taxon>Gunneridae</taxon>
        <taxon>Pentapetalae</taxon>
        <taxon>asterids</taxon>
        <taxon>Ericales</taxon>
        <taxon>Theaceae</taxon>
        <taxon>Camellia</taxon>
    </lineage>
</organism>